<sequence>MTVLEVTSVENHQIEIHQYQMGRYISSKEEVCRILNFPIHERRPTVIHLSFHLEIGQRVYFTTENAAQHAQAPEEATLTSLFRLCPEDEFAHTLLRNEVPKNYTWNNGDKTWGNVENTGRLY</sequence>
<keyword evidence="2" id="KW-1185">Reference proteome</keyword>
<dbReference type="OrthoDB" id="8121869at2759"/>
<dbReference type="Proteomes" id="UP000499080">
    <property type="component" value="Unassembled WGS sequence"/>
</dbReference>
<name>A0A4Y2ID52_ARAVE</name>
<dbReference type="EMBL" id="BGPR01185463">
    <property type="protein sequence ID" value="GBM75633.1"/>
    <property type="molecule type" value="Genomic_DNA"/>
</dbReference>
<dbReference type="AlphaFoldDB" id="A0A4Y2ID52"/>
<evidence type="ECO:0000313" key="1">
    <source>
        <dbReference type="EMBL" id="GBM75633.1"/>
    </source>
</evidence>
<protein>
    <submittedName>
        <fullName evidence="1">Uncharacterized protein</fullName>
    </submittedName>
</protein>
<reference evidence="1 2" key="1">
    <citation type="journal article" date="2019" name="Sci. Rep.">
        <title>Orb-weaving spider Araneus ventricosus genome elucidates the spidroin gene catalogue.</title>
        <authorList>
            <person name="Kono N."/>
            <person name="Nakamura H."/>
            <person name="Ohtoshi R."/>
            <person name="Moran D.A.P."/>
            <person name="Shinohara A."/>
            <person name="Yoshida Y."/>
            <person name="Fujiwara M."/>
            <person name="Mori M."/>
            <person name="Tomita M."/>
            <person name="Arakawa K."/>
        </authorList>
    </citation>
    <scope>NUCLEOTIDE SEQUENCE [LARGE SCALE GENOMIC DNA]</scope>
</reference>
<gene>
    <name evidence="1" type="ORF">AVEN_247475_1</name>
</gene>
<proteinExistence type="predicted"/>
<comment type="caution">
    <text evidence="1">The sequence shown here is derived from an EMBL/GenBank/DDBJ whole genome shotgun (WGS) entry which is preliminary data.</text>
</comment>
<organism evidence="1 2">
    <name type="scientific">Araneus ventricosus</name>
    <name type="common">Orbweaver spider</name>
    <name type="synonym">Epeira ventricosa</name>
    <dbReference type="NCBI Taxonomy" id="182803"/>
    <lineage>
        <taxon>Eukaryota</taxon>
        <taxon>Metazoa</taxon>
        <taxon>Ecdysozoa</taxon>
        <taxon>Arthropoda</taxon>
        <taxon>Chelicerata</taxon>
        <taxon>Arachnida</taxon>
        <taxon>Araneae</taxon>
        <taxon>Araneomorphae</taxon>
        <taxon>Entelegynae</taxon>
        <taxon>Araneoidea</taxon>
        <taxon>Araneidae</taxon>
        <taxon>Araneus</taxon>
    </lineage>
</organism>
<accession>A0A4Y2ID52</accession>
<evidence type="ECO:0000313" key="2">
    <source>
        <dbReference type="Proteomes" id="UP000499080"/>
    </source>
</evidence>